<keyword evidence="2" id="KW-1185">Reference proteome</keyword>
<name>A0AAV4PLU4_9ARAC</name>
<dbReference type="Proteomes" id="UP001054837">
    <property type="component" value="Unassembled WGS sequence"/>
</dbReference>
<reference evidence="1 2" key="1">
    <citation type="submission" date="2021-06" db="EMBL/GenBank/DDBJ databases">
        <title>Caerostris darwini draft genome.</title>
        <authorList>
            <person name="Kono N."/>
            <person name="Arakawa K."/>
        </authorList>
    </citation>
    <scope>NUCLEOTIDE SEQUENCE [LARGE SCALE GENOMIC DNA]</scope>
</reference>
<proteinExistence type="predicted"/>
<dbReference type="Gene3D" id="3.30.420.10">
    <property type="entry name" value="Ribonuclease H-like superfamily/Ribonuclease H"/>
    <property type="match status" value="1"/>
</dbReference>
<dbReference type="EMBL" id="BPLQ01003051">
    <property type="protein sequence ID" value="GIX97609.1"/>
    <property type="molecule type" value="Genomic_DNA"/>
</dbReference>
<evidence type="ECO:0000313" key="2">
    <source>
        <dbReference type="Proteomes" id="UP001054837"/>
    </source>
</evidence>
<evidence type="ECO:0000313" key="1">
    <source>
        <dbReference type="EMBL" id="GIX97609.1"/>
    </source>
</evidence>
<comment type="caution">
    <text evidence="1">The sequence shown here is derived from an EMBL/GenBank/DDBJ whole genome shotgun (WGS) entry which is preliminary data.</text>
</comment>
<dbReference type="AlphaFoldDB" id="A0AAV4PLU4"/>
<dbReference type="GO" id="GO:0003676">
    <property type="term" value="F:nucleic acid binding"/>
    <property type="evidence" value="ECO:0007669"/>
    <property type="project" value="InterPro"/>
</dbReference>
<sequence>MVWAGISLGGQTDLHAFQGGTVAGLWYWVEILDAYVRPYAGIIGKFFIMMDDNVPPHLAVVVEEYLEGLGLERMEWPYRSSDLNPLGLSL</sequence>
<organism evidence="1 2">
    <name type="scientific">Caerostris darwini</name>
    <dbReference type="NCBI Taxonomy" id="1538125"/>
    <lineage>
        <taxon>Eukaryota</taxon>
        <taxon>Metazoa</taxon>
        <taxon>Ecdysozoa</taxon>
        <taxon>Arthropoda</taxon>
        <taxon>Chelicerata</taxon>
        <taxon>Arachnida</taxon>
        <taxon>Araneae</taxon>
        <taxon>Araneomorphae</taxon>
        <taxon>Entelegynae</taxon>
        <taxon>Araneoidea</taxon>
        <taxon>Araneidae</taxon>
        <taxon>Caerostris</taxon>
    </lineage>
</organism>
<protein>
    <submittedName>
        <fullName evidence="1">Transposable element Tcb2 transposase</fullName>
    </submittedName>
</protein>
<dbReference type="InterPro" id="IPR036397">
    <property type="entry name" value="RNaseH_sf"/>
</dbReference>
<gene>
    <name evidence="1" type="primary">TCB2_120</name>
    <name evidence="1" type="ORF">CDAR_219271</name>
</gene>
<accession>A0AAV4PLU4</accession>